<reference evidence="2" key="3">
    <citation type="submission" date="2020-05" db="EMBL/GenBank/DDBJ databases">
        <title>Electrophorus electricus (electric eel) genome, fEleEle1, primary haplotype.</title>
        <authorList>
            <person name="Myers G."/>
            <person name="Meyer A."/>
            <person name="Fedrigo O."/>
            <person name="Formenti G."/>
            <person name="Rhie A."/>
            <person name="Tracey A."/>
            <person name="Sims Y."/>
            <person name="Jarvis E.D."/>
        </authorList>
    </citation>
    <scope>NUCLEOTIDE SEQUENCE [LARGE SCALE GENOMIC DNA]</scope>
</reference>
<sequence length="51" mass="6036">MKSQSWLKKNWFWVAGGAFVGLHLVTWVMQKAMKRTVRSELELKQKRATED</sequence>
<keyword evidence="1" id="KW-0472">Membrane</keyword>
<dbReference type="GeneTree" id="ENSGT01150000287221"/>
<dbReference type="OMA" id="RNWLWAA"/>
<organism evidence="2 3">
    <name type="scientific">Electrophorus electricus</name>
    <name type="common">Electric eel</name>
    <name type="synonym">Gymnotus electricus</name>
    <dbReference type="NCBI Taxonomy" id="8005"/>
    <lineage>
        <taxon>Eukaryota</taxon>
        <taxon>Metazoa</taxon>
        <taxon>Chordata</taxon>
        <taxon>Craniata</taxon>
        <taxon>Vertebrata</taxon>
        <taxon>Euteleostomi</taxon>
        <taxon>Actinopterygii</taxon>
        <taxon>Neopterygii</taxon>
        <taxon>Teleostei</taxon>
        <taxon>Ostariophysi</taxon>
        <taxon>Gymnotiformes</taxon>
        <taxon>Gymnotoidei</taxon>
        <taxon>Gymnotidae</taxon>
        <taxon>Electrophorus</taxon>
    </lineage>
</organism>
<reference evidence="2" key="5">
    <citation type="submission" date="2025-09" db="UniProtKB">
        <authorList>
            <consortium name="Ensembl"/>
        </authorList>
    </citation>
    <scope>IDENTIFICATION</scope>
</reference>
<accession>A0A4W4GJW7</accession>
<name>A0A4W4GJW7_ELEEL</name>
<keyword evidence="3" id="KW-1185">Reference proteome</keyword>
<reference evidence="3" key="2">
    <citation type="journal article" date="2017" name="Sci. Adv.">
        <title>A tail of two voltages: Proteomic comparison of the three electric organs of the electric eel.</title>
        <authorList>
            <person name="Traeger L.L."/>
            <person name="Sabat G."/>
            <person name="Barrett-Wilt G.A."/>
            <person name="Wells G.B."/>
            <person name="Sussman M.R."/>
        </authorList>
    </citation>
    <scope>NUCLEOTIDE SEQUENCE [LARGE SCALE GENOMIC DNA]</scope>
</reference>
<keyword evidence="1" id="KW-1133">Transmembrane helix</keyword>
<reference evidence="3" key="1">
    <citation type="journal article" date="2014" name="Science">
        <title>Nonhuman genetics. Genomic basis for the convergent evolution of electric organs.</title>
        <authorList>
            <person name="Gallant J.R."/>
            <person name="Traeger L.L."/>
            <person name="Volkening J.D."/>
            <person name="Moffett H."/>
            <person name="Chen P.H."/>
            <person name="Novina C.D."/>
            <person name="Phillips G.N.Jr."/>
            <person name="Anand R."/>
            <person name="Wells G.B."/>
            <person name="Pinch M."/>
            <person name="Guth R."/>
            <person name="Unguez G.A."/>
            <person name="Albert J.S."/>
            <person name="Zakon H.H."/>
            <person name="Samanta M.P."/>
            <person name="Sussman M.R."/>
        </authorList>
    </citation>
    <scope>NUCLEOTIDE SEQUENCE [LARGE SCALE GENOMIC DNA]</scope>
</reference>
<evidence type="ECO:0000313" key="3">
    <source>
        <dbReference type="Proteomes" id="UP000314983"/>
    </source>
</evidence>
<feature type="transmembrane region" description="Helical" evidence="1">
    <location>
        <begin position="12"/>
        <end position="29"/>
    </location>
</feature>
<reference evidence="2" key="4">
    <citation type="submission" date="2025-08" db="UniProtKB">
        <authorList>
            <consortium name="Ensembl"/>
        </authorList>
    </citation>
    <scope>IDENTIFICATION</scope>
</reference>
<protein>
    <submittedName>
        <fullName evidence="2">Uncharacterized protein</fullName>
    </submittedName>
</protein>
<proteinExistence type="predicted"/>
<evidence type="ECO:0000313" key="2">
    <source>
        <dbReference type="Ensembl" id="ENSEEEP00000036727.1"/>
    </source>
</evidence>
<dbReference type="Proteomes" id="UP000314983">
    <property type="component" value="Chromosome 16"/>
</dbReference>
<evidence type="ECO:0000256" key="1">
    <source>
        <dbReference type="SAM" id="Phobius"/>
    </source>
</evidence>
<dbReference type="AlphaFoldDB" id="A0A4W4GJW7"/>
<dbReference type="Ensembl" id="ENSEEET00000037156.2">
    <property type="protein sequence ID" value="ENSEEEP00000036727.1"/>
    <property type="gene ID" value="ENSEEEG00000017438.2"/>
</dbReference>
<keyword evidence="1" id="KW-0812">Transmembrane</keyword>